<dbReference type="SUPFAM" id="SSF51445">
    <property type="entry name" value="(Trans)glycosidases"/>
    <property type="match status" value="1"/>
</dbReference>
<dbReference type="Pfam" id="PF02018">
    <property type="entry name" value="CBM_4_9"/>
    <property type="match status" value="1"/>
</dbReference>
<dbReference type="RefSeq" id="WP_146562461.1">
    <property type="nucleotide sequence ID" value="NZ_SIHJ01000001.1"/>
</dbReference>
<reference evidence="9 10" key="1">
    <citation type="submission" date="2019-02" db="EMBL/GenBank/DDBJ databases">
        <title>Deep-cultivation of Planctomycetes and their phenomic and genomic characterization uncovers novel biology.</title>
        <authorList>
            <person name="Wiegand S."/>
            <person name="Jogler M."/>
            <person name="Boedeker C."/>
            <person name="Pinto D."/>
            <person name="Vollmers J."/>
            <person name="Rivas-Marin E."/>
            <person name="Kohn T."/>
            <person name="Peeters S.H."/>
            <person name="Heuer A."/>
            <person name="Rast P."/>
            <person name="Oberbeckmann S."/>
            <person name="Bunk B."/>
            <person name="Jeske O."/>
            <person name="Meyerdierks A."/>
            <person name="Storesund J.E."/>
            <person name="Kallscheuer N."/>
            <person name="Luecker S."/>
            <person name="Lage O.M."/>
            <person name="Pohl T."/>
            <person name="Merkel B.J."/>
            <person name="Hornburger P."/>
            <person name="Mueller R.-W."/>
            <person name="Bruemmer F."/>
            <person name="Labrenz M."/>
            <person name="Spormann A.M."/>
            <person name="Op Den Camp H."/>
            <person name="Overmann J."/>
            <person name="Amann R."/>
            <person name="Jetten M.S.M."/>
            <person name="Mascher T."/>
            <person name="Medema M.H."/>
            <person name="Devos D.P."/>
            <person name="Kaster A.-K."/>
            <person name="Ovreas L."/>
            <person name="Rohde M."/>
            <person name="Galperin M.Y."/>
            <person name="Jogler C."/>
        </authorList>
    </citation>
    <scope>NUCLEOTIDE SEQUENCE [LARGE SCALE GENOMIC DNA]</scope>
    <source>
        <strain evidence="9 10">KOR34</strain>
    </source>
</reference>
<feature type="signal peptide" evidence="7">
    <location>
        <begin position="1"/>
        <end position="21"/>
    </location>
</feature>
<evidence type="ECO:0000313" key="10">
    <source>
        <dbReference type="Proteomes" id="UP000316714"/>
    </source>
</evidence>
<dbReference type="PANTHER" id="PTHR31776">
    <property type="entry name" value="ALPHA-L-ARABINOFURANOSIDASE 1"/>
    <property type="match status" value="1"/>
</dbReference>
<dbReference type="SUPFAM" id="SSF49785">
    <property type="entry name" value="Galactose-binding domain-like"/>
    <property type="match status" value="1"/>
</dbReference>
<dbReference type="EC" id="3.2.1.55" evidence="3"/>
<feature type="chain" id="PRO_5022822052" description="non-reducing end alpha-L-arabinofuranosidase" evidence="7">
    <location>
        <begin position="22"/>
        <end position="836"/>
    </location>
</feature>
<name>A0A5C5VD63_9BACT</name>
<evidence type="ECO:0000256" key="7">
    <source>
        <dbReference type="SAM" id="SignalP"/>
    </source>
</evidence>
<evidence type="ECO:0000259" key="8">
    <source>
        <dbReference type="SMART" id="SM00813"/>
    </source>
</evidence>
<dbReference type="InterPro" id="IPR017853">
    <property type="entry name" value="GH"/>
</dbReference>
<proteinExistence type="inferred from homology"/>
<dbReference type="GO" id="GO:0046373">
    <property type="term" value="P:L-arabinose metabolic process"/>
    <property type="evidence" value="ECO:0007669"/>
    <property type="project" value="InterPro"/>
</dbReference>
<dbReference type="Pfam" id="PF06964">
    <property type="entry name" value="Alpha-L-AF_C"/>
    <property type="match status" value="1"/>
</dbReference>
<evidence type="ECO:0000256" key="2">
    <source>
        <dbReference type="ARBA" id="ARBA00007186"/>
    </source>
</evidence>
<dbReference type="InterPro" id="IPR055235">
    <property type="entry name" value="ASD1_cat"/>
</dbReference>
<evidence type="ECO:0000256" key="6">
    <source>
        <dbReference type="ARBA" id="ARBA00023180"/>
    </source>
</evidence>
<comment type="caution">
    <text evidence="9">The sequence shown here is derived from an EMBL/GenBank/DDBJ whole genome shotgun (WGS) entry which is preliminary data.</text>
</comment>
<dbReference type="SMART" id="SM00813">
    <property type="entry name" value="Alpha-L-AF_C"/>
    <property type="match status" value="1"/>
</dbReference>
<dbReference type="InterPro" id="IPR003305">
    <property type="entry name" value="CenC_carb-bd"/>
</dbReference>
<dbReference type="InterPro" id="IPR051563">
    <property type="entry name" value="Glycosyl_Hydrolase_51"/>
</dbReference>
<comment type="catalytic activity">
    <reaction evidence="1">
        <text>Hydrolysis of terminal non-reducing alpha-L-arabinofuranoside residues in alpha-L-arabinosides.</text>
        <dbReference type="EC" id="3.2.1.55"/>
    </reaction>
</comment>
<dbReference type="InterPro" id="IPR013780">
    <property type="entry name" value="Glyco_hydro_b"/>
</dbReference>
<evidence type="ECO:0000256" key="1">
    <source>
        <dbReference type="ARBA" id="ARBA00001462"/>
    </source>
</evidence>
<comment type="similarity">
    <text evidence="2">Belongs to the glycosyl hydrolase 51 family.</text>
</comment>
<dbReference type="OrthoDB" id="9758333at2"/>
<sequence length="836" mass="92638" precursor="true">MKSPARLLLAAALICWVSPHAAESQEEQVTIRVGVDKPGHEIGPRLIGAFFEDINLSGDGGLNAELIKNGSLEIPKTLLGWSTVGEGVNAAQATEAPLSAANPTFLRLTIERRRPDGGVANEGFRGMGLREGEAYRFSFQGRAEAGRSAELLVKLMDESGEAIAEGSIKVEGSAWREHEAELTPSKTAKRGALQIWLKSGRLVDLDSISLCTTDTWQGRRHGLRRDLVQLLADLKPAFFRFPGGCIVEGSQLKYRYQWKTTIGPRDERRLIVNRWNTEFAHRPTPDYYQSFAVGFYEYFLLSEEIGAEPLPIINCGMACQFNTGELVPLDELGPYIQDALDLIEFANGPADSEWGAKRAAMGHPEPFGMKLLGVGNEQWGPEYFERYERFAKVLAERHPEIELISTSGPFPSGERFDYAWPLLRKMDVPIVDEHCYAMPDWFLREAHRYDDYDREGPEVFMGEYAAQSVQIVSPRNRNTLRCALAEAAFLTGVDRNSDIVTMSAYAPLLAHEDGWQWRPNLMWYDNLTSYGTPSYYVQQLFSQHKGDRALPVEVNDARPPAPIAGRFGLGSHNTAVEYRSIAVTKDGETIWAADKQLDAEDFIVHDGEWDVQPGLLAQPRRSGSARVVFGSADWADATLTCQARKTGGREGFSVFFRYGPGGSRIEWNIGGWENTRHGLIGQQATHSTTPNQLVSAEGTVEPDRWYDIRIETSGERVRCFLDDELVHDIEIPVPAIDSVFASAALDTDQSQAIVKVVNPTDDATSVRLTLDGLPKAEVACKLVQLTGNPEDENSIEAPKRVSPAESSVNLAAGDFVHEFPPHSFSILRIPVEATAP</sequence>
<keyword evidence="9" id="KW-0326">Glycosidase</keyword>
<dbReference type="AlphaFoldDB" id="A0A5C5VD63"/>
<dbReference type="InterPro" id="IPR008979">
    <property type="entry name" value="Galactose-bd-like_sf"/>
</dbReference>
<organism evidence="9 10">
    <name type="scientific">Posidoniimonas corsicana</name>
    <dbReference type="NCBI Taxonomy" id="1938618"/>
    <lineage>
        <taxon>Bacteria</taxon>
        <taxon>Pseudomonadati</taxon>
        <taxon>Planctomycetota</taxon>
        <taxon>Planctomycetia</taxon>
        <taxon>Pirellulales</taxon>
        <taxon>Lacipirellulaceae</taxon>
        <taxon>Posidoniimonas</taxon>
    </lineage>
</organism>
<dbReference type="Gene3D" id="2.60.40.1180">
    <property type="entry name" value="Golgi alpha-mannosidase II"/>
    <property type="match status" value="1"/>
</dbReference>
<gene>
    <name evidence="9" type="ORF">KOR34_08300</name>
</gene>
<dbReference type="Gene3D" id="2.60.120.260">
    <property type="entry name" value="Galactose-binding domain-like"/>
    <property type="match status" value="1"/>
</dbReference>
<evidence type="ECO:0000256" key="3">
    <source>
        <dbReference type="ARBA" id="ARBA00012670"/>
    </source>
</evidence>
<keyword evidence="5 9" id="KW-0378">Hydrolase</keyword>
<dbReference type="GO" id="GO:0046556">
    <property type="term" value="F:alpha-L-arabinofuranosidase activity"/>
    <property type="evidence" value="ECO:0007669"/>
    <property type="project" value="UniProtKB-EC"/>
</dbReference>
<dbReference type="SUPFAM" id="SSF51011">
    <property type="entry name" value="Glycosyl hydrolase domain"/>
    <property type="match status" value="1"/>
</dbReference>
<protein>
    <recommendedName>
        <fullName evidence="3">non-reducing end alpha-L-arabinofuranosidase</fullName>
        <ecNumber evidence="3">3.2.1.55</ecNumber>
    </recommendedName>
</protein>
<evidence type="ECO:0000313" key="9">
    <source>
        <dbReference type="EMBL" id="TWT35933.1"/>
    </source>
</evidence>
<dbReference type="Gene3D" id="3.20.20.80">
    <property type="entry name" value="Glycosidases"/>
    <property type="match status" value="1"/>
</dbReference>
<feature type="domain" description="Alpha-L-arabinofuranosidase C-terminal" evidence="8">
    <location>
        <begin position="462"/>
        <end position="823"/>
    </location>
</feature>
<dbReference type="Pfam" id="PF22848">
    <property type="entry name" value="ASD1_dom"/>
    <property type="match status" value="1"/>
</dbReference>
<dbReference type="InterPro" id="IPR010720">
    <property type="entry name" value="Alpha-L-AF_C"/>
</dbReference>
<keyword evidence="10" id="KW-1185">Reference proteome</keyword>
<accession>A0A5C5VD63</accession>
<dbReference type="EMBL" id="SIHJ01000001">
    <property type="protein sequence ID" value="TWT35933.1"/>
    <property type="molecule type" value="Genomic_DNA"/>
</dbReference>
<keyword evidence="6" id="KW-0325">Glycoprotein</keyword>
<evidence type="ECO:0000256" key="4">
    <source>
        <dbReference type="ARBA" id="ARBA00022729"/>
    </source>
</evidence>
<keyword evidence="4 7" id="KW-0732">Signal</keyword>
<evidence type="ECO:0000256" key="5">
    <source>
        <dbReference type="ARBA" id="ARBA00022801"/>
    </source>
</evidence>
<dbReference type="PANTHER" id="PTHR31776:SF0">
    <property type="entry name" value="ALPHA-L-ARABINOFURANOSIDASE 1"/>
    <property type="match status" value="1"/>
</dbReference>
<dbReference type="Proteomes" id="UP000316714">
    <property type="component" value="Unassembled WGS sequence"/>
</dbReference>